<dbReference type="PIRSF" id="PIRSF000137">
    <property type="entry name" value="Alcohol_oxidase"/>
    <property type="match status" value="1"/>
</dbReference>
<dbReference type="Gene3D" id="3.30.560.10">
    <property type="entry name" value="Glucose Oxidase, domain 3"/>
    <property type="match status" value="2"/>
</dbReference>
<comment type="caution">
    <text evidence="5">The sequence shown here is derived from an EMBL/GenBank/DDBJ whole genome shotgun (WGS) entry which is preliminary data.</text>
</comment>
<evidence type="ECO:0000313" key="5">
    <source>
        <dbReference type="EMBL" id="CAF9939214.1"/>
    </source>
</evidence>
<keyword evidence="6" id="KW-1185">Reference proteome</keyword>
<feature type="binding site" evidence="2">
    <location>
        <begin position="19"/>
        <end position="20"/>
    </location>
    <ligand>
        <name>FAD</name>
        <dbReference type="ChEBI" id="CHEBI:57692"/>
    </ligand>
</feature>
<keyword evidence="3" id="KW-0285">Flavoprotein</keyword>
<dbReference type="InterPro" id="IPR000172">
    <property type="entry name" value="GMC_OxRdtase_N"/>
</dbReference>
<comment type="similarity">
    <text evidence="1 3">Belongs to the GMC oxidoreductase family.</text>
</comment>
<dbReference type="InterPro" id="IPR007867">
    <property type="entry name" value="GMC_OxRtase_C"/>
</dbReference>
<dbReference type="Pfam" id="PF00732">
    <property type="entry name" value="GMC_oxred_N"/>
    <property type="match status" value="1"/>
</dbReference>
<dbReference type="Pfam" id="PF05199">
    <property type="entry name" value="GMC_oxred_C"/>
    <property type="match status" value="1"/>
</dbReference>
<evidence type="ECO:0000256" key="1">
    <source>
        <dbReference type="ARBA" id="ARBA00010790"/>
    </source>
</evidence>
<name>A0A8H3PFG2_9LECA</name>
<evidence type="ECO:0000256" key="3">
    <source>
        <dbReference type="RuleBase" id="RU003968"/>
    </source>
</evidence>
<accession>A0A8H3PFG2</accession>
<keyword evidence="2 3" id="KW-0274">FAD</keyword>
<dbReference type="Proteomes" id="UP000664203">
    <property type="component" value="Unassembled WGS sequence"/>
</dbReference>
<reference evidence="5" key="1">
    <citation type="submission" date="2021-03" db="EMBL/GenBank/DDBJ databases">
        <authorList>
            <person name="Tagirdzhanova G."/>
        </authorList>
    </citation>
    <scope>NUCLEOTIDE SEQUENCE</scope>
</reference>
<protein>
    <recommendedName>
        <fullName evidence="4">Glucose-methanol-choline oxidoreductase N-terminal domain-containing protein</fullName>
    </recommendedName>
</protein>
<dbReference type="Gene3D" id="3.50.50.60">
    <property type="entry name" value="FAD/NAD(P)-binding domain"/>
    <property type="match status" value="2"/>
</dbReference>
<dbReference type="OrthoDB" id="269227at2759"/>
<feature type="binding site" evidence="2">
    <location>
        <position position="243"/>
    </location>
    <ligand>
        <name>FAD</name>
        <dbReference type="ChEBI" id="CHEBI:57692"/>
    </ligand>
</feature>
<evidence type="ECO:0000259" key="4">
    <source>
        <dbReference type="PROSITE" id="PS00623"/>
    </source>
</evidence>
<proteinExistence type="inferred from homology"/>
<dbReference type="SUPFAM" id="SSF54373">
    <property type="entry name" value="FAD-linked reductases, C-terminal domain"/>
    <property type="match status" value="1"/>
</dbReference>
<dbReference type="AlphaFoldDB" id="A0A8H3PFG2"/>
<dbReference type="PANTHER" id="PTHR11552:SF210">
    <property type="entry name" value="GLUCOSE-METHANOL-CHOLINE OXIDOREDUCTASE N-TERMINAL DOMAIN-CONTAINING PROTEIN-RELATED"/>
    <property type="match status" value="1"/>
</dbReference>
<dbReference type="EMBL" id="CAJPDR010000540">
    <property type="protein sequence ID" value="CAF9939214.1"/>
    <property type="molecule type" value="Genomic_DNA"/>
</dbReference>
<feature type="domain" description="Glucose-methanol-choline oxidoreductase N-terminal" evidence="4">
    <location>
        <begin position="87"/>
        <end position="110"/>
    </location>
</feature>
<sequence>MTARQISKVADFVIVGGGTSGLVIANRLSEDPSIEVLVLESGKRITQDPIVQDPSAWTSLLGPETAWQLETVPQSGLNDRVEKQFQGKALGGSSMINGSAFIAPSRAGIDAWAKLGNPEWTYDALLPYYGKVYTIHPPDASICKTFGVDYVSDTDKSTSPNGPLQVSFPSLPQKNPIAKAWNEVFGDMGYETTADIFPTQSAGNRCYTAAIDPQTKTRMSADSQYGEPASQRPNLTIMTEATVLKVLFSGKLPAKMVAKGVEVLICGETRSIKANKEIILSAGVFHTAKLLELSGVGQASRLRNLDIPVIIENAGVGENLQNHVMCMRTFELEQHVKVGAGIQSLAFLPLKDRIQQKEMFDDNAPLATSNEHDFYNTARAVLDSPTEASCSVFMTFIGLPNFASLGVMQSIPFSRGSSHIVSANPDDNPHIDPRFFSNLLDLDIMAHHLLALEQLPSTSPLNAFFKNNGQRIPPNTAVTDLDSARKYLRENAVTTWHSCGTAAMLPMEKGGVVDQDLILYGTSNVRVVDASIFPLIPQANPMSTVYAVAERAADLIKGVGV</sequence>
<feature type="binding site" evidence="2">
    <location>
        <begin position="496"/>
        <end position="497"/>
    </location>
    <ligand>
        <name>FAD</name>
        <dbReference type="ChEBI" id="CHEBI:57692"/>
    </ligand>
</feature>
<dbReference type="PROSITE" id="PS00623">
    <property type="entry name" value="GMC_OXRED_1"/>
    <property type="match status" value="1"/>
</dbReference>
<gene>
    <name evidence="5" type="ORF">ALECFALPRED_008041</name>
</gene>
<dbReference type="InterPro" id="IPR012132">
    <property type="entry name" value="GMC_OxRdtase"/>
</dbReference>
<organism evidence="5 6">
    <name type="scientific">Alectoria fallacina</name>
    <dbReference type="NCBI Taxonomy" id="1903189"/>
    <lineage>
        <taxon>Eukaryota</taxon>
        <taxon>Fungi</taxon>
        <taxon>Dikarya</taxon>
        <taxon>Ascomycota</taxon>
        <taxon>Pezizomycotina</taxon>
        <taxon>Lecanoromycetes</taxon>
        <taxon>OSLEUM clade</taxon>
        <taxon>Lecanoromycetidae</taxon>
        <taxon>Lecanorales</taxon>
        <taxon>Lecanorineae</taxon>
        <taxon>Parmeliaceae</taxon>
        <taxon>Alectoria</taxon>
    </lineage>
</organism>
<dbReference type="GO" id="GO:0050660">
    <property type="term" value="F:flavin adenine dinucleotide binding"/>
    <property type="evidence" value="ECO:0007669"/>
    <property type="project" value="InterPro"/>
</dbReference>
<comment type="cofactor">
    <cofactor evidence="2">
        <name>FAD</name>
        <dbReference type="ChEBI" id="CHEBI:57692"/>
    </cofactor>
</comment>
<dbReference type="SUPFAM" id="SSF51905">
    <property type="entry name" value="FAD/NAD(P)-binding domain"/>
    <property type="match status" value="1"/>
</dbReference>
<evidence type="ECO:0000256" key="2">
    <source>
        <dbReference type="PIRSR" id="PIRSR000137-2"/>
    </source>
</evidence>
<dbReference type="GO" id="GO:0016614">
    <property type="term" value="F:oxidoreductase activity, acting on CH-OH group of donors"/>
    <property type="evidence" value="ECO:0007669"/>
    <property type="project" value="InterPro"/>
</dbReference>
<dbReference type="InterPro" id="IPR036188">
    <property type="entry name" value="FAD/NAD-bd_sf"/>
</dbReference>
<evidence type="ECO:0000313" key="6">
    <source>
        <dbReference type="Proteomes" id="UP000664203"/>
    </source>
</evidence>
<dbReference type="PANTHER" id="PTHR11552">
    <property type="entry name" value="GLUCOSE-METHANOL-CHOLINE GMC OXIDOREDUCTASE"/>
    <property type="match status" value="1"/>
</dbReference>